<name>A0A7W5VB26_9ACTN</name>
<sequence length="56" mass="5854">MIRLARRSGTEEIELAADDRVTAAVAAFARAVGSSPLIAVAGVLAWREYGGPGLNR</sequence>
<dbReference type="Proteomes" id="UP000579945">
    <property type="component" value="Unassembled WGS sequence"/>
</dbReference>
<proteinExistence type="predicted"/>
<keyword evidence="2" id="KW-1185">Reference proteome</keyword>
<accession>A0A7W5VB26</accession>
<organism evidence="1 2">
    <name type="scientific">Nonomuraea dietziae</name>
    <dbReference type="NCBI Taxonomy" id="65515"/>
    <lineage>
        <taxon>Bacteria</taxon>
        <taxon>Bacillati</taxon>
        <taxon>Actinomycetota</taxon>
        <taxon>Actinomycetes</taxon>
        <taxon>Streptosporangiales</taxon>
        <taxon>Streptosporangiaceae</taxon>
        <taxon>Nonomuraea</taxon>
    </lineage>
</organism>
<reference evidence="1 2" key="1">
    <citation type="submission" date="2020-08" db="EMBL/GenBank/DDBJ databases">
        <title>Sequencing the genomes of 1000 actinobacteria strains.</title>
        <authorList>
            <person name="Klenk H.-P."/>
        </authorList>
    </citation>
    <scope>NUCLEOTIDE SEQUENCE [LARGE SCALE GENOMIC DNA]</scope>
    <source>
        <strain evidence="1 2">DSM 44320</strain>
    </source>
</reference>
<gene>
    <name evidence="1" type="ORF">FHR33_009934</name>
</gene>
<evidence type="ECO:0000313" key="1">
    <source>
        <dbReference type="EMBL" id="MBB3733981.1"/>
    </source>
</evidence>
<dbReference type="RefSeq" id="WP_183662854.1">
    <property type="nucleotide sequence ID" value="NZ_BAAAXX010000165.1"/>
</dbReference>
<dbReference type="AlphaFoldDB" id="A0A7W5VB26"/>
<dbReference type="GeneID" id="95395876"/>
<comment type="caution">
    <text evidence="1">The sequence shown here is derived from an EMBL/GenBank/DDBJ whole genome shotgun (WGS) entry which is preliminary data.</text>
</comment>
<evidence type="ECO:0000313" key="2">
    <source>
        <dbReference type="Proteomes" id="UP000579945"/>
    </source>
</evidence>
<protein>
    <submittedName>
        <fullName evidence="1">Uncharacterized protein</fullName>
    </submittedName>
</protein>
<dbReference type="EMBL" id="JACIBV010000003">
    <property type="protein sequence ID" value="MBB3733981.1"/>
    <property type="molecule type" value="Genomic_DNA"/>
</dbReference>